<feature type="transmembrane region" description="Helical" evidence="5">
    <location>
        <begin position="488"/>
        <end position="509"/>
    </location>
</feature>
<dbReference type="SUPFAM" id="SSF57850">
    <property type="entry name" value="RING/U-box"/>
    <property type="match status" value="1"/>
</dbReference>
<keyword evidence="2" id="KW-0863">Zinc-finger</keyword>
<evidence type="ECO:0000256" key="5">
    <source>
        <dbReference type="SAM" id="Phobius"/>
    </source>
</evidence>
<keyword evidence="5" id="KW-1133">Transmembrane helix</keyword>
<feature type="transmembrane region" description="Helical" evidence="5">
    <location>
        <begin position="112"/>
        <end position="132"/>
    </location>
</feature>
<feature type="transmembrane region" description="Helical" evidence="5">
    <location>
        <begin position="330"/>
        <end position="350"/>
    </location>
</feature>
<dbReference type="InterPro" id="IPR011016">
    <property type="entry name" value="Znf_RING-CH"/>
</dbReference>
<feature type="transmembrane region" description="Helical" evidence="5">
    <location>
        <begin position="356"/>
        <end position="380"/>
    </location>
</feature>
<dbReference type="InterPro" id="IPR013083">
    <property type="entry name" value="Znf_RING/FYVE/PHD"/>
</dbReference>
<evidence type="ECO:0000256" key="1">
    <source>
        <dbReference type="ARBA" id="ARBA00022723"/>
    </source>
</evidence>
<feature type="transmembrane region" description="Helical" evidence="5">
    <location>
        <begin position="765"/>
        <end position="790"/>
    </location>
</feature>
<dbReference type="CDD" id="cd16702">
    <property type="entry name" value="RING_CH-C4HC3_MARCH6"/>
    <property type="match status" value="1"/>
</dbReference>
<dbReference type="Pfam" id="PF23113">
    <property type="entry name" value="MARCHF6_C"/>
    <property type="match status" value="1"/>
</dbReference>
<dbReference type="PANTHER" id="PTHR13145:SF7">
    <property type="entry name" value="RING-CH-TYPE DOMAIN-CONTAINING PROTEIN"/>
    <property type="match status" value="1"/>
</dbReference>
<proteinExistence type="predicted"/>
<feature type="transmembrane region" description="Helical" evidence="5">
    <location>
        <begin position="447"/>
        <end position="467"/>
    </location>
</feature>
<dbReference type="PANTHER" id="PTHR13145">
    <property type="entry name" value="SSM4 PROTEIN"/>
    <property type="match status" value="1"/>
</dbReference>
<evidence type="ECO:0000256" key="3">
    <source>
        <dbReference type="ARBA" id="ARBA00022833"/>
    </source>
</evidence>
<dbReference type="SMART" id="SM00744">
    <property type="entry name" value="RINGv"/>
    <property type="match status" value="1"/>
</dbReference>
<dbReference type="Gene3D" id="3.30.40.10">
    <property type="entry name" value="Zinc/RING finger domain, C3HC4 (zinc finger)"/>
    <property type="match status" value="1"/>
</dbReference>
<accession>A0ABM0W173</accession>
<feature type="transmembrane region" description="Helical" evidence="5">
    <location>
        <begin position="152"/>
        <end position="172"/>
    </location>
</feature>
<feature type="transmembrane region" description="Helical" evidence="5">
    <location>
        <begin position="679"/>
        <end position="702"/>
    </location>
</feature>
<dbReference type="InterPro" id="IPR056521">
    <property type="entry name" value="MARCHF6-like_C"/>
</dbReference>
<feature type="domain" description="RING-CH-type" evidence="6">
    <location>
        <begin position="20"/>
        <end position="81"/>
    </location>
</feature>
<evidence type="ECO:0000313" key="8">
    <source>
        <dbReference type="RefSeq" id="XP_010464251.1"/>
    </source>
</evidence>
<name>A0ABM0W173_CAMSA</name>
<evidence type="ECO:0000256" key="2">
    <source>
        <dbReference type="ARBA" id="ARBA00022771"/>
    </source>
</evidence>
<feature type="transmembrane region" description="Helical" evidence="5">
    <location>
        <begin position="401"/>
        <end position="422"/>
    </location>
</feature>
<dbReference type="RefSeq" id="XP_010464251.1">
    <property type="nucleotide sequence ID" value="XM_010465949.1"/>
</dbReference>
<keyword evidence="7" id="KW-1185">Reference proteome</keyword>
<dbReference type="Proteomes" id="UP000694864">
    <property type="component" value="Chromosome 15"/>
</dbReference>
<feature type="transmembrane region" description="Helical" evidence="5">
    <location>
        <begin position="588"/>
        <end position="618"/>
    </location>
</feature>
<reference evidence="8" key="2">
    <citation type="submission" date="2025-08" db="UniProtKB">
        <authorList>
            <consortium name="RefSeq"/>
        </authorList>
    </citation>
    <scope>IDENTIFICATION</scope>
    <source>
        <tissue evidence="8">Leaf</tissue>
    </source>
</reference>
<keyword evidence="3" id="KW-0862">Zinc</keyword>
<feature type="transmembrane region" description="Helical" evidence="5">
    <location>
        <begin position="722"/>
        <end position="744"/>
    </location>
</feature>
<feature type="transmembrane region" description="Helical" evidence="5">
    <location>
        <begin position="810"/>
        <end position="828"/>
    </location>
</feature>
<dbReference type="PROSITE" id="PS51292">
    <property type="entry name" value="ZF_RING_CH"/>
    <property type="match status" value="1"/>
</dbReference>
<evidence type="ECO:0000259" key="6">
    <source>
        <dbReference type="PROSITE" id="PS51292"/>
    </source>
</evidence>
<organism evidence="7 8">
    <name type="scientific">Camelina sativa</name>
    <name type="common">False flax</name>
    <name type="synonym">Myagrum sativum</name>
    <dbReference type="NCBI Taxonomy" id="90675"/>
    <lineage>
        <taxon>Eukaryota</taxon>
        <taxon>Viridiplantae</taxon>
        <taxon>Streptophyta</taxon>
        <taxon>Embryophyta</taxon>
        <taxon>Tracheophyta</taxon>
        <taxon>Spermatophyta</taxon>
        <taxon>Magnoliopsida</taxon>
        <taxon>eudicotyledons</taxon>
        <taxon>Gunneridae</taxon>
        <taxon>Pentapetalae</taxon>
        <taxon>rosids</taxon>
        <taxon>malvids</taxon>
        <taxon>Brassicales</taxon>
        <taxon>Brassicaceae</taxon>
        <taxon>Camelineae</taxon>
        <taxon>Camelina</taxon>
    </lineage>
</organism>
<sequence length="868" mass="100134">MDVSPAICDQNVPAEDTEENEEDDEDLCRICRSPEEPGNPLRYPCLCRGSIKYVHQDCLRLWLNRRGHKKCEVCGRSYSFVPVYSENAPERLPFNEFLIGVLLRAVRYLKLIFPWILVILFNTYCYSLHPLGRASSAEFQNGVWMSSKLASFYYGLLYNLMIVCFMTTVTLHRMEVGDLNLMRFPDGVHAENLLHLLVLQGPIGEVVKILGKYMKILCDWYFVKLIRLFGQPHGLLLFVPQNVPLHNFGVIRRLLFFMDDDAFAGLAISVYVSILFVLLPFSIGWIVLATVGGSYLPGNSPFTLGYIIMLSTSFPAIVRWFSLGFHFRTVILPCLLWVFSVDACKKLFFIKYCFVLYFKIGVLPWVLGCWLEICTSPLFGTTMFQRFEILSQFPTMMFIRWWSGIFCLMIAFSYIDLIQEIIHKRAYWYLLDVTDPDYKITKLNLEYTFFVFASHGALLVILFHLPMKAITLISPSFFPLELWVTDEMPFVGAYVVYFNLLSSGTHWLIELVNPVFQLIVHNWLITVSSWLQLSDFLLVVPRPRREFNGNPWVLLYSIAEGSVVISHNSQNAEEDIKDQRDDRFLPRIALMLVLAALSLFLFSTAFMALPILLGRVFFDSVSFIRIRFGIKHDDLCAFWIGCHILRRIYISTCFVSDHIQKGKTNLLLRYILLRTRSGLFFSIWISFIPGLLGLLIDLMIIIPSRVPLNESPVYFLIQDWLIGVVVLHIWTFLTMFTPVSCFATKAWRGKFERIRTVGINRLPSVWLLRDVIGSIINTLLTTLSIPYLLAKALFPLLGYPQSVNSAVERFIWPALLALITVWLMVKLTRDVVIYLHQLVFNERYLVGERVDNLTEEDVEQGIIIHGGV</sequence>
<dbReference type="Pfam" id="PF12906">
    <property type="entry name" value="RINGv"/>
    <property type="match status" value="1"/>
</dbReference>
<evidence type="ECO:0000256" key="4">
    <source>
        <dbReference type="SAM" id="MobiDB-lite"/>
    </source>
</evidence>
<feature type="transmembrane region" description="Helical" evidence="5">
    <location>
        <begin position="262"/>
        <end position="288"/>
    </location>
</feature>
<dbReference type="GeneID" id="104744840"/>
<gene>
    <name evidence="8" type="primary">LOC104744840</name>
</gene>
<keyword evidence="5" id="KW-0812">Transmembrane</keyword>
<keyword evidence="5" id="KW-0472">Membrane</keyword>
<protein>
    <submittedName>
        <fullName evidence="8">Probable E3 ubiquitin ligase SUD1</fullName>
    </submittedName>
</protein>
<evidence type="ECO:0000313" key="7">
    <source>
        <dbReference type="Proteomes" id="UP000694864"/>
    </source>
</evidence>
<feature type="transmembrane region" description="Helical" evidence="5">
    <location>
        <begin position="515"/>
        <end position="540"/>
    </location>
</feature>
<keyword evidence="1" id="KW-0479">Metal-binding</keyword>
<feature type="region of interest" description="Disordered" evidence="4">
    <location>
        <begin position="1"/>
        <end position="21"/>
    </location>
</feature>
<reference evidence="7" key="1">
    <citation type="journal article" date="2014" name="Nat. Commun.">
        <title>The emerging biofuel crop Camelina sativa retains a highly undifferentiated hexaploid genome structure.</title>
        <authorList>
            <person name="Kagale S."/>
            <person name="Koh C."/>
            <person name="Nixon J."/>
            <person name="Bollina V."/>
            <person name="Clarke W.E."/>
            <person name="Tuteja R."/>
            <person name="Spillane C."/>
            <person name="Robinson S.J."/>
            <person name="Links M.G."/>
            <person name="Clarke C."/>
            <person name="Higgins E.E."/>
            <person name="Huebert T."/>
            <person name="Sharpe A.G."/>
            <person name="Parkin I.A."/>
        </authorList>
    </citation>
    <scope>NUCLEOTIDE SEQUENCE [LARGE SCALE GENOMIC DNA]</scope>
    <source>
        <strain evidence="7">cv. DH55</strain>
    </source>
</reference>
<feature type="transmembrane region" description="Helical" evidence="5">
    <location>
        <begin position="300"/>
        <end position="318"/>
    </location>
</feature>